<dbReference type="AlphaFoldDB" id="A0A6P4ZWN7"/>
<gene>
    <name evidence="3" type="primary">LOC109480629</name>
</gene>
<name>A0A6P4ZWN7_BRABE</name>
<proteinExistence type="predicted"/>
<evidence type="ECO:0000313" key="3">
    <source>
        <dbReference type="RefSeq" id="XP_019638419.1"/>
    </source>
</evidence>
<feature type="compositionally biased region" description="Basic and acidic residues" evidence="1">
    <location>
        <begin position="137"/>
        <end position="149"/>
    </location>
</feature>
<accession>A0A6P4ZWN7</accession>
<evidence type="ECO:0000256" key="1">
    <source>
        <dbReference type="SAM" id="MobiDB-lite"/>
    </source>
</evidence>
<dbReference type="Proteomes" id="UP000515135">
    <property type="component" value="Unplaced"/>
</dbReference>
<feature type="compositionally biased region" description="Polar residues" evidence="1">
    <location>
        <begin position="30"/>
        <end position="67"/>
    </location>
</feature>
<dbReference type="KEGG" id="bbel:109480629"/>
<dbReference type="RefSeq" id="XP_019638419.1">
    <property type="nucleotide sequence ID" value="XM_019782860.1"/>
</dbReference>
<evidence type="ECO:0000313" key="2">
    <source>
        <dbReference type="Proteomes" id="UP000515135"/>
    </source>
</evidence>
<reference evidence="3" key="1">
    <citation type="submission" date="2025-08" db="UniProtKB">
        <authorList>
            <consortium name="RefSeq"/>
        </authorList>
    </citation>
    <scope>IDENTIFICATION</scope>
    <source>
        <tissue evidence="3">Gonad</tissue>
    </source>
</reference>
<keyword evidence="2" id="KW-1185">Reference proteome</keyword>
<feature type="region of interest" description="Disordered" evidence="1">
    <location>
        <begin position="125"/>
        <end position="186"/>
    </location>
</feature>
<feature type="region of interest" description="Disordered" evidence="1">
    <location>
        <begin position="21"/>
        <end position="67"/>
    </location>
</feature>
<feature type="compositionally biased region" description="Polar residues" evidence="1">
    <location>
        <begin position="168"/>
        <end position="181"/>
    </location>
</feature>
<sequence>MREEKGSQSVCLKKPKLIIASKKRDEKQKASTNRNQGFLVQIRGDSSSSQGHHETPPNTKTPKKASIQTWSQKTSFLIALLVQLYAFLKSWIHKEKPPDVKSCKTDTAGIVLEHDVQVYHMHADEDQDTCTPPDSANHGDDQQADDHNPPEWLVQEDVDDDDIYLGTDNPTDHSTPSTTVTADPCTEGPEGGQIAIACSWSLSRKYWSRVTTCWWSLLPSSPYSTKTRCTSNVAFHMCPGDRTCTLQRDRKRNICHSAGLWRAGLG</sequence>
<organism evidence="2 3">
    <name type="scientific">Branchiostoma belcheri</name>
    <name type="common">Amphioxus</name>
    <dbReference type="NCBI Taxonomy" id="7741"/>
    <lineage>
        <taxon>Eukaryota</taxon>
        <taxon>Metazoa</taxon>
        <taxon>Chordata</taxon>
        <taxon>Cephalochordata</taxon>
        <taxon>Leptocardii</taxon>
        <taxon>Amphioxiformes</taxon>
        <taxon>Branchiostomatidae</taxon>
        <taxon>Branchiostoma</taxon>
    </lineage>
</organism>
<feature type="compositionally biased region" description="Acidic residues" evidence="1">
    <location>
        <begin position="154"/>
        <end position="163"/>
    </location>
</feature>
<protein>
    <submittedName>
        <fullName evidence="3">Uncharacterized protein LOC109480629 isoform X1</fullName>
    </submittedName>
</protein>
<dbReference type="GeneID" id="109480629"/>